<dbReference type="PANTHER" id="PTHR35528">
    <property type="entry name" value="BLL1675 PROTEIN"/>
    <property type="match status" value="1"/>
</dbReference>
<protein>
    <submittedName>
        <fullName evidence="2">DDE domain-containing protein</fullName>
    </submittedName>
</protein>
<gene>
    <name evidence="2" type="ORF">SAMN04488239_12537</name>
</gene>
<dbReference type="AlphaFoldDB" id="A0A1G7EGC4"/>
<feature type="domain" description="DDE" evidence="1">
    <location>
        <begin position="2"/>
        <end position="83"/>
    </location>
</feature>
<accession>A0A1G7EGC4</accession>
<proteinExistence type="predicted"/>
<dbReference type="STRING" id="639004.SAMN04488239_12537"/>
<dbReference type="EMBL" id="FMZV01000025">
    <property type="protein sequence ID" value="SDE62699.1"/>
    <property type="molecule type" value="Genomic_DNA"/>
</dbReference>
<dbReference type="InterPro" id="IPR032874">
    <property type="entry name" value="DDE_dom"/>
</dbReference>
<name>A0A1G7EGC4_9RHOB</name>
<dbReference type="Pfam" id="PF13610">
    <property type="entry name" value="DDE_Tnp_IS240"/>
    <property type="match status" value="1"/>
</dbReference>
<evidence type="ECO:0000313" key="3">
    <source>
        <dbReference type="Proteomes" id="UP000199628"/>
    </source>
</evidence>
<dbReference type="OrthoDB" id="4315389at2"/>
<dbReference type="Proteomes" id="UP000199628">
    <property type="component" value="Unassembled WGS sequence"/>
</dbReference>
<evidence type="ECO:0000313" key="2">
    <source>
        <dbReference type="EMBL" id="SDE62699.1"/>
    </source>
</evidence>
<evidence type="ECO:0000259" key="1">
    <source>
        <dbReference type="Pfam" id="PF13610"/>
    </source>
</evidence>
<dbReference type="PANTHER" id="PTHR35528:SF3">
    <property type="entry name" value="BLL1675 PROTEIN"/>
    <property type="match status" value="1"/>
</dbReference>
<organism evidence="2 3">
    <name type="scientific">Ruegeria marina</name>
    <dbReference type="NCBI Taxonomy" id="639004"/>
    <lineage>
        <taxon>Bacteria</taxon>
        <taxon>Pseudomonadati</taxon>
        <taxon>Pseudomonadota</taxon>
        <taxon>Alphaproteobacteria</taxon>
        <taxon>Rhodobacterales</taxon>
        <taxon>Roseobacteraceae</taxon>
        <taxon>Ruegeria</taxon>
    </lineage>
</organism>
<sequence length="84" mass="10109">MFVKINAERYYLWRAVDHEGEVLERFVTKKRDKKATLKFLKKTMNRRGRPHVFLADKLRSCGAALREIGFVDRQENDRWLNNRA</sequence>
<reference evidence="3" key="1">
    <citation type="submission" date="2016-10" db="EMBL/GenBank/DDBJ databases">
        <authorList>
            <person name="Varghese N."/>
            <person name="Submissions S."/>
        </authorList>
    </citation>
    <scope>NUCLEOTIDE SEQUENCE [LARGE SCALE GENOMIC DNA]</scope>
    <source>
        <strain evidence="3">CGMCC 1.9108</strain>
    </source>
</reference>
<keyword evidence="3" id="KW-1185">Reference proteome</keyword>
<dbReference type="InterPro" id="IPR052183">
    <property type="entry name" value="IS_Transposase"/>
</dbReference>